<protein>
    <submittedName>
        <fullName evidence="1">Uncharacterized protein</fullName>
    </submittedName>
</protein>
<organism evidence="1 2">
    <name type="scientific">Vaccinium darrowii</name>
    <dbReference type="NCBI Taxonomy" id="229202"/>
    <lineage>
        <taxon>Eukaryota</taxon>
        <taxon>Viridiplantae</taxon>
        <taxon>Streptophyta</taxon>
        <taxon>Embryophyta</taxon>
        <taxon>Tracheophyta</taxon>
        <taxon>Spermatophyta</taxon>
        <taxon>Magnoliopsida</taxon>
        <taxon>eudicotyledons</taxon>
        <taxon>Gunneridae</taxon>
        <taxon>Pentapetalae</taxon>
        <taxon>asterids</taxon>
        <taxon>Ericales</taxon>
        <taxon>Ericaceae</taxon>
        <taxon>Vaccinioideae</taxon>
        <taxon>Vaccinieae</taxon>
        <taxon>Vaccinium</taxon>
    </lineage>
</organism>
<dbReference type="Proteomes" id="UP000828048">
    <property type="component" value="Chromosome 11"/>
</dbReference>
<proteinExistence type="predicted"/>
<name>A0ACB7YJH0_9ERIC</name>
<comment type="caution">
    <text evidence="1">The sequence shown here is derived from an EMBL/GenBank/DDBJ whole genome shotgun (WGS) entry which is preliminary data.</text>
</comment>
<reference evidence="1 2" key="1">
    <citation type="journal article" date="2021" name="Hortic Res">
        <title>High-quality reference genome and annotation aids understanding of berry development for evergreen blueberry (Vaccinium darrowii).</title>
        <authorList>
            <person name="Yu J."/>
            <person name="Hulse-Kemp A.M."/>
            <person name="Babiker E."/>
            <person name="Staton M."/>
        </authorList>
    </citation>
    <scope>NUCLEOTIDE SEQUENCE [LARGE SCALE GENOMIC DNA]</scope>
    <source>
        <strain evidence="2">cv. NJ 8807/NJ 8810</strain>
        <tissue evidence="1">Young leaf</tissue>
    </source>
</reference>
<evidence type="ECO:0000313" key="1">
    <source>
        <dbReference type="EMBL" id="KAH7853568.1"/>
    </source>
</evidence>
<gene>
    <name evidence="1" type="ORF">Vadar_004161</name>
</gene>
<dbReference type="EMBL" id="CM037161">
    <property type="protein sequence ID" value="KAH7853568.1"/>
    <property type="molecule type" value="Genomic_DNA"/>
</dbReference>
<sequence length="912" mass="102992">MASASIEATPSSPKGTPTINNSTITKPQENADQKMKKPPEYDNHDAAASSSGTTNKDDHHGGALSPSSQIIHNETPTINSSTKTKPLENDHDNAASSSATTTNKDDQHGEALPPSSEMIPDDLLHVKSALKEYVDHMNVQINLAREEFEKLEKLGGSERDFDELRKVITKLKWQIPAQDSITKSKCSVRSLAANFKAKLRASKDKQLENSHQNAASSSATTNKNDQHGEALSPSSEMIPDDFLPVKSALKEYVDHMNVQINQASQKFKELQKIGSRERNFDKLRKAIADLKLQIPLTSNDHCGALFQLIRSDLLFLDSTFAEAKKYMVQMKVQIHQAHQKFEELKKLGSNQSVLEELRKATDLEELQKATAKLKFQIPSQIKIHSAYSNQRHNPWPNVNKAADGMTHFFYKERTVAHTGDFDGLLNAFRNLSELLQHCLLCFFKFPPEATIKRMTMIYLWIGQGYTLGYLQCREEKEELPREEDAGNEIFDELIEKGFIEPIYQNCSLVPDSCKRSLFLRSCLYEEAKKRGFTSNGNLDLDHRFVGGDQPGHSCLINVGEAIINCEPQVFENMKHIQSLYLGRWQSSPTQLTQPTHHIELADEKILHGLNKVKSLKFLSLRGISLITKLPKFILDLNDLKILDLQACHNLEEIPNNIGFLKSLTHLDMSECYFLEHMPASLAQLSNLEVLKGFFIGEFKKNKPACTLKDLSRLLKLRKLNIYTRLENFPNKSEVKTLGKFEGLQKLTISWGGCSLQGETHSKNEDDHPTAEQTGKKLPAHRQAIAAASLCPAEAESPLTLPPKLQKLELQCFPTATLPHWLKPATLKVLKKLYITGGQLLDLGQFRKRQGEQWNVEILRLKHLGELELDWIELGKIFPNLIYLHQVDCPKFTNFPCNEKGVWTNKEAIDTQV</sequence>
<keyword evidence="2" id="KW-1185">Reference proteome</keyword>
<accession>A0ACB7YJH0</accession>
<evidence type="ECO:0000313" key="2">
    <source>
        <dbReference type="Proteomes" id="UP000828048"/>
    </source>
</evidence>